<evidence type="ECO:0000313" key="2">
    <source>
        <dbReference type="Proteomes" id="UP000029981"/>
    </source>
</evidence>
<dbReference type="STRING" id="3659.A0A0A0LAM6"/>
<dbReference type="PANTHER" id="PTHR37383:SF1">
    <property type="entry name" value="OS01G0694200 PROTEIN"/>
    <property type="match status" value="1"/>
</dbReference>
<evidence type="ECO:0008006" key="3">
    <source>
        <dbReference type="Google" id="ProtNLM"/>
    </source>
</evidence>
<dbReference type="eggNOG" id="ENOG502QVNT">
    <property type="taxonomic scope" value="Eukaryota"/>
</dbReference>
<evidence type="ECO:0000313" key="1">
    <source>
        <dbReference type="EMBL" id="KGN57722.1"/>
    </source>
</evidence>
<proteinExistence type="predicted"/>
<dbReference type="EMBL" id="CM002924">
    <property type="protein sequence ID" value="KGN57722.1"/>
    <property type="molecule type" value="Genomic_DNA"/>
</dbReference>
<sequence>MPLDVRPRCIKLRQDSSEGLYFVALKGRGNEGLKSAKMMSLKAISIQALSPKKILILDSVGDLHLLHIANTANGFDFSCNIRPLPHLMKAQMLTSFPDTIIRNQTVWLSDGNHSVHIMVIPDVDSVVPENMGNESEEVLMKRISVMQAIFAGEKIQDITSLAANAVLILGQGTLLLL</sequence>
<organism evidence="1 2">
    <name type="scientific">Cucumis sativus</name>
    <name type="common">Cucumber</name>
    <dbReference type="NCBI Taxonomy" id="3659"/>
    <lineage>
        <taxon>Eukaryota</taxon>
        <taxon>Viridiplantae</taxon>
        <taxon>Streptophyta</taxon>
        <taxon>Embryophyta</taxon>
        <taxon>Tracheophyta</taxon>
        <taxon>Spermatophyta</taxon>
        <taxon>Magnoliopsida</taxon>
        <taxon>eudicotyledons</taxon>
        <taxon>Gunneridae</taxon>
        <taxon>Pentapetalae</taxon>
        <taxon>rosids</taxon>
        <taxon>fabids</taxon>
        <taxon>Cucurbitales</taxon>
        <taxon>Cucurbitaceae</taxon>
        <taxon>Benincaseae</taxon>
        <taxon>Cucumis</taxon>
    </lineage>
</organism>
<protein>
    <recommendedName>
        <fullName evidence="3">Cleavage/polyadenylation specificity factor A subunit N-terminal domain-containing protein</fullName>
    </recommendedName>
</protein>
<keyword evidence="2" id="KW-1185">Reference proteome</keyword>
<reference evidence="1 2" key="4">
    <citation type="journal article" date="2011" name="BMC Genomics">
        <title>RNA-Seq improves annotation of protein-coding genes in the cucumber genome.</title>
        <authorList>
            <person name="Li Z."/>
            <person name="Zhang Z."/>
            <person name="Yan P."/>
            <person name="Huang S."/>
            <person name="Fei Z."/>
            <person name="Lin K."/>
        </authorList>
    </citation>
    <scope>NUCLEOTIDE SEQUENCE [LARGE SCALE GENOMIC DNA]</scope>
    <source>
        <strain evidence="2">cv. 9930</strain>
    </source>
</reference>
<accession>A0A0A0LAM6</accession>
<dbReference type="OMA" id="GSEITCH"/>
<reference evidence="1 2" key="3">
    <citation type="journal article" date="2010" name="BMC Genomics">
        <title>Transcriptome sequencing and comparative analysis of cucumber flowers with different sex types.</title>
        <authorList>
            <person name="Guo S."/>
            <person name="Zheng Y."/>
            <person name="Joung J.G."/>
            <person name="Liu S."/>
            <person name="Zhang Z."/>
            <person name="Crasta O.R."/>
            <person name="Sobral B.W."/>
            <person name="Xu Y."/>
            <person name="Huang S."/>
            <person name="Fei Z."/>
        </authorList>
    </citation>
    <scope>NUCLEOTIDE SEQUENCE [LARGE SCALE GENOMIC DNA]</scope>
    <source>
        <strain evidence="2">cv. 9930</strain>
    </source>
</reference>
<dbReference type="Proteomes" id="UP000029981">
    <property type="component" value="Chromosome 3"/>
</dbReference>
<name>A0A0A0LAM6_CUCSA</name>
<dbReference type="Gramene" id="KGN57722">
    <property type="protein sequence ID" value="KGN57722"/>
    <property type="gene ID" value="Csa_3G260210"/>
</dbReference>
<gene>
    <name evidence="1" type="ORF">Csa_3G260210</name>
</gene>
<reference evidence="1 2" key="1">
    <citation type="journal article" date="2009" name="Nat. Genet.">
        <title>The genome of the cucumber, Cucumis sativus L.</title>
        <authorList>
            <person name="Huang S."/>
            <person name="Li R."/>
            <person name="Zhang Z."/>
            <person name="Li L."/>
            <person name="Gu X."/>
            <person name="Fan W."/>
            <person name="Lucas W.J."/>
            <person name="Wang X."/>
            <person name="Xie B."/>
            <person name="Ni P."/>
            <person name="Ren Y."/>
            <person name="Zhu H."/>
            <person name="Li J."/>
            <person name="Lin K."/>
            <person name="Jin W."/>
            <person name="Fei Z."/>
            <person name="Li G."/>
            <person name="Staub J."/>
            <person name="Kilian A."/>
            <person name="van der Vossen E.A."/>
            <person name="Wu Y."/>
            <person name="Guo J."/>
            <person name="He J."/>
            <person name="Jia Z."/>
            <person name="Ren Y."/>
            <person name="Tian G."/>
            <person name="Lu Y."/>
            <person name="Ruan J."/>
            <person name="Qian W."/>
            <person name="Wang M."/>
            <person name="Huang Q."/>
            <person name="Li B."/>
            <person name="Xuan Z."/>
            <person name="Cao J."/>
            <person name="Asan"/>
            <person name="Wu Z."/>
            <person name="Zhang J."/>
            <person name="Cai Q."/>
            <person name="Bai Y."/>
            <person name="Zhao B."/>
            <person name="Han Y."/>
            <person name="Li Y."/>
            <person name="Li X."/>
            <person name="Wang S."/>
            <person name="Shi Q."/>
            <person name="Liu S."/>
            <person name="Cho W.K."/>
            <person name="Kim J.Y."/>
            <person name="Xu Y."/>
            <person name="Heller-Uszynska K."/>
            <person name="Miao H."/>
            <person name="Cheng Z."/>
            <person name="Zhang S."/>
            <person name="Wu J."/>
            <person name="Yang Y."/>
            <person name="Kang H."/>
            <person name="Li M."/>
            <person name="Liang H."/>
            <person name="Ren X."/>
            <person name="Shi Z."/>
            <person name="Wen M."/>
            <person name="Jian M."/>
            <person name="Yang H."/>
            <person name="Zhang G."/>
            <person name="Yang Z."/>
            <person name="Chen R."/>
            <person name="Liu S."/>
            <person name="Li J."/>
            <person name="Ma L."/>
            <person name="Liu H."/>
            <person name="Zhou Y."/>
            <person name="Zhao J."/>
            <person name="Fang X."/>
            <person name="Li G."/>
            <person name="Fang L."/>
            <person name="Li Y."/>
            <person name="Liu D."/>
            <person name="Zheng H."/>
            <person name="Zhang Y."/>
            <person name="Qin N."/>
            <person name="Li Z."/>
            <person name="Yang G."/>
            <person name="Yang S."/>
            <person name="Bolund L."/>
            <person name="Kristiansen K."/>
            <person name="Zheng H."/>
            <person name="Li S."/>
            <person name="Zhang X."/>
            <person name="Yang H."/>
            <person name="Wang J."/>
            <person name="Sun R."/>
            <person name="Zhang B."/>
            <person name="Jiang S."/>
            <person name="Wang J."/>
            <person name="Du Y."/>
            <person name="Li S."/>
        </authorList>
    </citation>
    <scope>NUCLEOTIDE SEQUENCE [LARGE SCALE GENOMIC DNA]</scope>
    <source>
        <strain evidence="2">cv. 9930</strain>
    </source>
</reference>
<reference evidence="1 2" key="2">
    <citation type="journal article" date="2009" name="PLoS ONE">
        <title>An integrated genetic and cytogenetic map of the cucumber genome.</title>
        <authorList>
            <person name="Ren Y."/>
            <person name="Zhang Z."/>
            <person name="Liu J."/>
            <person name="Staub J.E."/>
            <person name="Han Y."/>
            <person name="Cheng Z."/>
            <person name="Li X."/>
            <person name="Lu J."/>
            <person name="Miao H."/>
            <person name="Kang H."/>
            <person name="Xie B."/>
            <person name="Gu X."/>
            <person name="Wang X."/>
            <person name="Du Y."/>
            <person name="Jin W."/>
            <person name="Huang S."/>
        </authorList>
    </citation>
    <scope>NUCLEOTIDE SEQUENCE [LARGE SCALE GENOMIC DNA]</scope>
    <source>
        <strain evidence="2">cv. 9930</strain>
    </source>
</reference>
<dbReference type="PANTHER" id="PTHR37383">
    <property type="entry name" value="OS01G0694200 PROTEIN"/>
    <property type="match status" value="1"/>
</dbReference>
<dbReference type="AlphaFoldDB" id="A0A0A0LAM6"/>